<dbReference type="InterPro" id="IPR027598">
    <property type="entry name" value="Amphi-Trp_dom"/>
</dbReference>
<evidence type="ECO:0000313" key="2">
    <source>
        <dbReference type="EMBL" id="MFC4245764.1"/>
    </source>
</evidence>
<evidence type="ECO:0000313" key="3">
    <source>
        <dbReference type="Proteomes" id="UP001595821"/>
    </source>
</evidence>
<protein>
    <submittedName>
        <fullName evidence="2">Amphi-Trp domain-containing protein</fullName>
    </submittedName>
</protein>
<dbReference type="AlphaFoldDB" id="A0ABD5NUL5"/>
<dbReference type="RefSeq" id="WP_246969021.1">
    <property type="nucleotide sequence ID" value="NZ_CP095397.1"/>
</dbReference>
<dbReference type="Pfam" id="PF20068">
    <property type="entry name" value="Amphi-Trp"/>
    <property type="match status" value="1"/>
</dbReference>
<name>A0ABD5NUL5_9EURY</name>
<gene>
    <name evidence="2" type="ORF">ACFOZ7_01890</name>
</gene>
<feature type="domain" description="Amphi-Trp" evidence="1">
    <location>
        <begin position="1"/>
        <end position="85"/>
    </location>
</feature>
<reference evidence="2 3" key="1">
    <citation type="journal article" date="2014" name="Int. J. Syst. Evol. Microbiol.">
        <title>Complete genome sequence of Corynebacterium casei LMG S-19264T (=DSM 44701T), isolated from a smear-ripened cheese.</title>
        <authorList>
            <consortium name="US DOE Joint Genome Institute (JGI-PGF)"/>
            <person name="Walter F."/>
            <person name="Albersmeier A."/>
            <person name="Kalinowski J."/>
            <person name="Ruckert C."/>
        </authorList>
    </citation>
    <scope>NUCLEOTIDE SEQUENCE [LARGE SCALE GENOMIC DNA]</scope>
    <source>
        <strain evidence="2 3">IBRC-M 10912</strain>
    </source>
</reference>
<sequence>MSEEDEFEYERDLTRDQIADHLEDFAKSLRGTDELEFEVGPETVVVNPPETVEFELEIEDEPDEGGVERSIEFELEWMRTEDEEPLQIQSTTEE</sequence>
<dbReference type="GeneID" id="71855283"/>
<organism evidence="2 3">
    <name type="scientific">Natribaculum luteum</name>
    <dbReference type="NCBI Taxonomy" id="1586232"/>
    <lineage>
        <taxon>Archaea</taxon>
        <taxon>Methanobacteriati</taxon>
        <taxon>Methanobacteriota</taxon>
        <taxon>Stenosarchaea group</taxon>
        <taxon>Halobacteria</taxon>
        <taxon>Halobacteriales</taxon>
        <taxon>Natrialbaceae</taxon>
        <taxon>Natribaculum</taxon>
    </lineage>
</organism>
<evidence type="ECO:0000259" key="1">
    <source>
        <dbReference type="Pfam" id="PF20068"/>
    </source>
</evidence>
<proteinExistence type="predicted"/>
<accession>A0ABD5NUL5</accession>
<comment type="caution">
    <text evidence="2">The sequence shown here is derived from an EMBL/GenBank/DDBJ whole genome shotgun (WGS) entry which is preliminary data.</text>
</comment>
<dbReference type="NCBIfam" id="TIGR04354">
    <property type="entry name" value="amphi-Trp"/>
    <property type="match status" value="1"/>
</dbReference>
<dbReference type="EMBL" id="JBHSDJ010000003">
    <property type="protein sequence ID" value="MFC4245764.1"/>
    <property type="molecule type" value="Genomic_DNA"/>
</dbReference>
<dbReference type="Proteomes" id="UP001595821">
    <property type="component" value="Unassembled WGS sequence"/>
</dbReference>